<keyword evidence="2" id="KW-1185">Reference proteome</keyword>
<organism evidence="1 2">
    <name type="scientific">Helicobacter ibis</name>
    <dbReference type="NCBI Taxonomy" id="2962633"/>
    <lineage>
        <taxon>Bacteria</taxon>
        <taxon>Pseudomonadati</taxon>
        <taxon>Campylobacterota</taxon>
        <taxon>Epsilonproteobacteria</taxon>
        <taxon>Campylobacterales</taxon>
        <taxon>Helicobacteraceae</taxon>
        <taxon>Helicobacter</taxon>
    </lineage>
</organism>
<accession>A0ABT4VCA9</accession>
<reference evidence="1 2" key="1">
    <citation type="submission" date="2023-01" db="EMBL/GenBank/DDBJ databases">
        <title>Description of Helicobacter ibis sp. nov. isolated from faecal droppings of black-faced ibis (Theristicus melanopis).</title>
        <authorList>
            <person name="Lopez-Cantillo M."/>
            <person name="Vidal-Veuthey B."/>
            <person name="Mella A."/>
            <person name="De La Haba R."/>
            <person name="Collado L."/>
        </authorList>
    </citation>
    <scope>NUCLEOTIDE SEQUENCE [LARGE SCALE GENOMIC DNA]</scope>
    <source>
        <strain evidence="1 2">A82</strain>
    </source>
</reference>
<comment type="caution">
    <text evidence="1">The sequence shown here is derived from an EMBL/GenBank/DDBJ whole genome shotgun (WGS) entry which is preliminary data.</text>
</comment>
<name>A0ABT4VCA9_9HELI</name>
<gene>
    <name evidence="1" type="ORF">PF021_01465</name>
</gene>
<dbReference type="RefSeq" id="WP_271020632.1">
    <property type="nucleotide sequence ID" value="NZ_JAQHXR010000001.1"/>
</dbReference>
<protein>
    <submittedName>
        <fullName evidence="1">Uncharacterized protein</fullName>
    </submittedName>
</protein>
<evidence type="ECO:0000313" key="2">
    <source>
        <dbReference type="Proteomes" id="UP001210261"/>
    </source>
</evidence>
<dbReference type="EMBL" id="JAQHXR010000001">
    <property type="protein sequence ID" value="MDA3968340.1"/>
    <property type="molecule type" value="Genomic_DNA"/>
</dbReference>
<sequence>MLDTILNNFAYFLDNFLIIKQWLESSEFYKYKKENYPYPPLINPKSADYKNISSKQAFNLNLPLPRECKFIWLYPHGADINGIIEYFANKVENLKIIITYDCKSAKECYSYIYYSIEKI</sequence>
<proteinExistence type="predicted"/>
<dbReference type="Proteomes" id="UP001210261">
    <property type="component" value="Unassembled WGS sequence"/>
</dbReference>
<evidence type="ECO:0000313" key="1">
    <source>
        <dbReference type="EMBL" id="MDA3968340.1"/>
    </source>
</evidence>